<dbReference type="AlphaFoldDB" id="A0A644ZKS8"/>
<sequence>MALGPAGIHPVEHPGPVLRLGTPGPGVKGQNGAATVILAGEESGEPLFGNFLLQPGKACLQLLQKGCVVFLLPHFAQGF</sequence>
<name>A0A644ZKS8_9ZZZZ</name>
<organism evidence="2">
    <name type="scientific">bioreactor metagenome</name>
    <dbReference type="NCBI Taxonomy" id="1076179"/>
    <lineage>
        <taxon>unclassified sequences</taxon>
        <taxon>metagenomes</taxon>
        <taxon>ecological metagenomes</taxon>
    </lineage>
</organism>
<protein>
    <submittedName>
        <fullName evidence="2">Uncharacterized protein</fullName>
    </submittedName>
</protein>
<proteinExistence type="predicted"/>
<reference evidence="2" key="1">
    <citation type="submission" date="2019-08" db="EMBL/GenBank/DDBJ databases">
        <authorList>
            <person name="Kucharzyk K."/>
            <person name="Murdoch R.W."/>
            <person name="Higgins S."/>
            <person name="Loffler F."/>
        </authorList>
    </citation>
    <scope>NUCLEOTIDE SEQUENCE</scope>
</reference>
<comment type="caution">
    <text evidence="2">The sequence shown here is derived from an EMBL/GenBank/DDBJ whole genome shotgun (WGS) entry which is preliminary data.</text>
</comment>
<evidence type="ECO:0000256" key="1">
    <source>
        <dbReference type="SAM" id="MobiDB-lite"/>
    </source>
</evidence>
<gene>
    <name evidence="2" type="ORF">SDC9_88147</name>
</gene>
<feature type="region of interest" description="Disordered" evidence="1">
    <location>
        <begin position="1"/>
        <end position="26"/>
    </location>
</feature>
<dbReference type="EMBL" id="VSSQ01009390">
    <property type="protein sequence ID" value="MPM41492.1"/>
    <property type="molecule type" value="Genomic_DNA"/>
</dbReference>
<evidence type="ECO:0000313" key="2">
    <source>
        <dbReference type="EMBL" id="MPM41492.1"/>
    </source>
</evidence>
<accession>A0A644ZKS8</accession>